<keyword evidence="3" id="KW-1185">Reference proteome</keyword>
<sequence length="714" mass="77647">MATFLVLWCLLVASVGFTRAADCPASRLHLSEAPYDNYFLSDCITSSHVIVTSPDANTTNSNAKPRLLVAWPAGNSGAAAYFEAENGGTLGLHLENSTTDGEVLETVNEPAADGAKNENARVGVKGLIHFDTPALLTLPILGSIRSIRDYSEGGGILSPDVQNAVATEKFGSDGGQFYRTWFDGMTTTWIDFTPTSGAEAVQIITGDKWKLRFSTGTYEFRATFNYPQLDQLSASEVLNNASQGLVKESADLTTSLSFLSYSNKLLAGSWRFLTYFGRDSMLSALLMQDILSQGEGGALEAVIGAVIERINNTDGTVCHEENLGDYASFLARQKGIDSSAPTCDYKMVDTDFLLPVLMRDYFVNTDTGGSRATPFLSKKATFLEENAGVAYLELAQRTAEKIMNTTAPFVSSQVASNLIHLKDGESVGEWRDSSSGLGGGRIPYDVNTALVPAGLRAIATLSQAGVFPDHPEWAETAEKYAQVWEDETLKFFEVSVSQSDAQQLVEQYVSDAALAGPSNTDQITGNITFYALALGGADNEPVRVMNTDDCFRHFLLNTTNQEQLSAFLDQTADHILQNFPVGLSTDVGLFVANPAYAGNKSLSDQFKNSDYHGTVVWSWQLAMMAAGLGRQLARCDADGAPDFCNTECHSKVQNAYKALWDTIDKNRAQLSSEVWSWEYNNGYQPVPLSAFSTTESDIIQLWSLTFLAVHEEDV</sequence>
<dbReference type="OrthoDB" id="2591256at2759"/>
<dbReference type="Proteomes" id="UP000077069">
    <property type="component" value="Unassembled WGS sequence"/>
</dbReference>
<proteinExistence type="predicted"/>
<keyword evidence="1" id="KW-0732">Signal</keyword>
<dbReference type="InParanoid" id="A0A177CXQ0"/>
<protein>
    <submittedName>
        <fullName evidence="2">Glycogen debranching enzyme</fullName>
    </submittedName>
</protein>
<dbReference type="GeneID" id="28759498"/>
<dbReference type="AlphaFoldDB" id="A0A177CXQ0"/>
<dbReference type="EMBL" id="KV441548">
    <property type="protein sequence ID" value="OAG11981.1"/>
    <property type="molecule type" value="Genomic_DNA"/>
</dbReference>
<feature type="signal peptide" evidence="1">
    <location>
        <begin position="1"/>
        <end position="20"/>
    </location>
</feature>
<dbReference type="STRING" id="1460663.A0A177CXQ0"/>
<evidence type="ECO:0000313" key="3">
    <source>
        <dbReference type="Proteomes" id="UP000077069"/>
    </source>
</evidence>
<accession>A0A177CXQ0</accession>
<evidence type="ECO:0000256" key="1">
    <source>
        <dbReference type="SAM" id="SignalP"/>
    </source>
</evidence>
<evidence type="ECO:0000313" key="2">
    <source>
        <dbReference type="EMBL" id="OAG11981.1"/>
    </source>
</evidence>
<organism evidence="2 3">
    <name type="scientific">Paraphaeosphaeria sporulosa</name>
    <dbReference type="NCBI Taxonomy" id="1460663"/>
    <lineage>
        <taxon>Eukaryota</taxon>
        <taxon>Fungi</taxon>
        <taxon>Dikarya</taxon>
        <taxon>Ascomycota</taxon>
        <taxon>Pezizomycotina</taxon>
        <taxon>Dothideomycetes</taxon>
        <taxon>Pleosporomycetidae</taxon>
        <taxon>Pleosporales</taxon>
        <taxon>Massarineae</taxon>
        <taxon>Didymosphaeriaceae</taxon>
        <taxon>Paraphaeosphaeria</taxon>
    </lineage>
</organism>
<name>A0A177CXQ0_9PLEO</name>
<dbReference type="RefSeq" id="XP_018042346.1">
    <property type="nucleotide sequence ID" value="XM_018176012.1"/>
</dbReference>
<reference evidence="2 3" key="1">
    <citation type="submission" date="2016-05" db="EMBL/GenBank/DDBJ databases">
        <title>Comparative analysis of secretome profiles of manganese(II)-oxidizing ascomycete fungi.</title>
        <authorList>
            <consortium name="DOE Joint Genome Institute"/>
            <person name="Zeiner C.A."/>
            <person name="Purvine S.O."/>
            <person name="Zink E.M."/>
            <person name="Wu S."/>
            <person name="Pasa-Tolic L."/>
            <person name="Chaput D.L."/>
            <person name="Haridas S."/>
            <person name="Grigoriev I.V."/>
            <person name="Santelli C.M."/>
            <person name="Hansel C.M."/>
        </authorList>
    </citation>
    <scope>NUCLEOTIDE SEQUENCE [LARGE SCALE GENOMIC DNA]</scope>
    <source>
        <strain evidence="2 3">AP3s5-JAC2a</strain>
    </source>
</reference>
<feature type="chain" id="PRO_5008058724" evidence="1">
    <location>
        <begin position="21"/>
        <end position="714"/>
    </location>
</feature>
<gene>
    <name evidence="2" type="ORF">CC84DRAFT_1134195</name>
</gene>